<evidence type="ECO:0000256" key="10">
    <source>
        <dbReference type="ARBA" id="ARBA00047761"/>
    </source>
</evidence>
<evidence type="ECO:0000256" key="5">
    <source>
        <dbReference type="ARBA" id="ARBA00022723"/>
    </source>
</evidence>
<dbReference type="InterPro" id="IPR036457">
    <property type="entry name" value="PPM-type-like_dom_sf"/>
</dbReference>
<dbReference type="EC" id="3.1.3.16" evidence="4"/>
<dbReference type="EMBL" id="JRKL02000530">
    <property type="protein sequence ID" value="KAF3970465.1"/>
    <property type="molecule type" value="Genomic_DNA"/>
</dbReference>
<evidence type="ECO:0000313" key="14">
    <source>
        <dbReference type="EMBL" id="KAF3970465.1"/>
    </source>
</evidence>
<dbReference type="GO" id="GO:0005634">
    <property type="term" value="C:nucleus"/>
    <property type="evidence" value="ECO:0007669"/>
    <property type="project" value="UniProtKB-ARBA"/>
</dbReference>
<dbReference type="Proteomes" id="UP000737018">
    <property type="component" value="Unassembled WGS sequence"/>
</dbReference>
<accession>A0A8J4VTZ1</accession>
<proteinExistence type="inferred from homology"/>
<evidence type="ECO:0000313" key="15">
    <source>
        <dbReference type="Proteomes" id="UP000737018"/>
    </source>
</evidence>
<evidence type="ECO:0000256" key="2">
    <source>
        <dbReference type="ARBA" id="ARBA00001946"/>
    </source>
</evidence>
<evidence type="ECO:0000256" key="9">
    <source>
        <dbReference type="ARBA" id="ARBA00023211"/>
    </source>
</evidence>
<dbReference type="CDD" id="cd00143">
    <property type="entry name" value="PP2Cc"/>
    <property type="match status" value="1"/>
</dbReference>
<comment type="catalytic activity">
    <reaction evidence="10">
        <text>O-phospho-L-seryl-[protein] + H2O = L-seryl-[protein] + phosphate</text>
        <dbReference type="Rhea" id="RHEA:20629"/>
        <dbReference type="Rhea" id="RHEA-COMP:9863"/>
        <dbReference type="Rhea" id="RHEA-COMP:11604"/>
        <dbReference type="ChEBI" id="CHEBI:15377"/>
        <dbReference type="ChEBI" id="CHEBI:29999"/>
        <dbReference type="ChEBI" id="CHEBI:43474"/>
        <dbReference type="ChEBI" id="CHEBI:83421"/>
        <dbReference type="EC" id="3.1.3.16"/>
    </reaction>
</comment>
<dbReference type="SUPFAM" id="SSF81606">
    <property type="entry name" value="PP2C-like"/>
    <property type="match status" value="1"/>
</dbReference>
<dbReference type="InterPro" id="IPR015655">
    <property type="entry name" value="PP2C"/>
</dbReference>
<dbReference type="PROSITE" id="PS01032">
    <property type="entry name" value="PPM_1"/>
    <property type="match status" value="1"/>
</dbReference>
<evidence type="ECO:0000259" key="13">
    <source>
        <dbReference type="PROSITE" id="PS51746"/>
    </source>
</evidence>
<keyword evidence="9" id="KW-0464">Manganese</keyword>
<comment type="caution">
    <text evidence="14">The sequence shown here is derived from an EMBL/GenBank/DDBJ whole genome shotgun (WGS) entry which is preliminary data.</text>
</comment>
<dbReference type="GO" id="GO:0046872">
    <property type="term" value="F:metal ion binding"/>
    <property type="evidence" value="ECO:0007669"/>
    <property type="project" value="UniProtKB-KW"/>
</dbReference>
<evidence type="ECO:0000256" key="1">
    <source>
        <dbReference type="ARBA" id="ARBA00001936"/>
    </source>
</evidence>
<dbReference type="PANTHER" id="PTHR13832">
    <property type="entry name" value="PROTEIN PHOSPHATASE 2C"/>
    <property type="match status" value="1"/>
</dbReference>
<comment type="cofactor">
    <cofactor evidence="2">
        <name>Mg(2+)</name>
        <dbReference type="ChEBI" id="CHEBI:18420"/>
    </cofactor>
</comment>
<gene>
    <name evidence="14" type="ORF">CMV_005845</name>
</gene>
<evidence type="ECO:0000256" key="4">
    <source>
        <dbReference type="ARBA" id="ARBA00013081"/>
    </source>
</evidence>
<sequence>MIVSQKMVAEADMNYQPPTQKMVRDVNYHNLCVASSADVAQPSSSSSSSSSPSFRDVHRVSDSMSSDISCFEPVMSCLDTVNDAAIESAASMFVPNIRSGSYADIGPRDSMDDEHIRIDDLSAQMGSFFKFPVPSAFYAVFDGHGGPEAAAYIKRNAMKLFFEDADLPQTSEINAVFLKELENSHRKAFLQADDALADERSSVSSSCGTTALTALILGRHLLVANAGDCRAVLCRKGVAVAMSQDHKPTYLPERKRVEGLGGYVEDIYLNGYLSVSRALGDWDFKSPLGPLSPLIAEPDVQQVALSEDDEFLIIACDGLWDVIPSQSAVSLVRLALRRYGGDPQQCARELVMEALRLNSSDNITVIVICLSAQKFDRAVETCPRPRRWRASRVSEETRNRLRSLLEGN</sequence>
<keyword evidence="6 12" id="KW-0378">Hydrolase</keyword>
<feature type="domain" description="PPM-type phosphatase" evidence="13">
    <location>
        <begin position="98"/>
        <end position="370"/>
    </location>
</feature>
<dbReference type="OrthoDB" id="10264738at2759"/>
<keyword evidence="15" id="KW-1185">Reference proteome</keyword>
<comment type="catalytic activity">
    <reaction evidence="11">
        <text>O-phospho-L-threonyl-[protein] + H2O = L-threonyl-[protein] + phosphate</text>
        <dbReference type="Rhea" id="RHEA:47004"/>
        <dbReference type="Rhea" id="RHEA-COMP:11060"/>
        <dbReference type="Rhea" id="RHEA-COMP:11605"/>
        <dbReference type="ChEBI" id="CHEBI:15377"/>
        <dbReference type="ChEBI" id="CHEBI:30013"/>
        <dbReference type="ChEBI" id="CHEBI:43474"/>
        <dbReference type="ChEBI" id="CHEBI:61977"/>
        <dbReference type="EC" id="3.1.3.16"/>
    </reaction>
</comment>
<dbReference type="FunFam" id="3.60.40.10:FF:000004">
    <property type="entry name" value="Probable protein phosphatase 2C 22"/>
    <property type="match status" value="1"/>
</dbReference>
<keyword evidence="5" id="KW-0479">Metal-binding</keyword>
<evidence type="ECO:0000256" key="7">
    <source>
        <dbReference type="ARBA" id="ARBA00022842"/>
    </source>
</evidence>
<protein>
    <recommendedName>
        <fullName evidence="4">protein-serine/threonine phosphatase</fullName>
        <ecNumber evidence="4">3.1.3.16</ecNumber>
    </recommendedName>
</protein>
<organism evidence="14 15">
    <name type="scientific">Castanea mollissima</name>
    <name type="common">Chinese chestnut</name>
    <dbReference type="NCBI Taxonomy" id="60419"/>
    <lineage>
        <taxon>Eukaryota</taxon>
        <taxon>Viridiplantae</taxon>
        <taxon>Streptophyta</taxon>
        <taxon>Embryophyta</taxon>
        <taxon>Tracheophyta</taxon>
        <taxon>Spermatophyta</taxon>
        <taxon>Magnoliopsida</taxon>
        <taxon>eudicotyledons</taxon>
        <taxon>Gunneridae</taxon>
        <taxon>Pentapetalae</taxon>
        <taxon>rosids</taxon>
        <taxon>fabids</taxon>
        <taxon>Fagales</taxon>
        <taxon>Fagaceae</taxon>
        <taxon>Castanea</taxon>
    </lineage>
</organism>
<evidence type="ECO:0000256" key="11">
    <source>
        <dbReference type="ARBA" id="ARBA00048336"/>
    </source>
</evidence>
<dbReference type="InterPro" id="IPR000222">
    <property type="entry name" value="PP2C_BS"/>
</dbReference>
<name>A0A8J4VTZ1_9ROSI</name>
<dbReference type="SMART" id="SM00331">
    <property type="entry name" value="PP2C_SIG"/>
    <property type="match status" value="1"/>
</dbReference>
<dbReference type="PROSITE" id="PS51746">
    <property type="entry name" value="PPM_2"/>
    <property type="match status" value="1"/>
</dbReference>
<comment type="cofactor">
    <cofactor evidence="1">
        <name>Mn(2+)</name>
        <dbReference type="ChEBI" id="CHEBI:29035"/>
    </cofactor>
</comment>
<dbReference type="GO" id="GO:0005737">
    <property type="term" value="C:cytoplasm"/>
    <property type="evidence" value="ECO:0007669"/>
    <property type="project" value="UniProtKB-ARBA"/>
</dbReference>
<dbReference type="InterPro" id="IPR001932">
    <property type="entry name" value="PPM-type_phosphatase-like_dom"/>
</dbReference>
<dbReference type="Pfam" id="PF00481">
    <property type="entry name" value="PP2C"/>
    <property type="match status" value="1"/>
</dbReference>
<dbReference type="Gene3D" id="3.60.40.10">
    <property type="entry name" value="PPM-type phosphatase domain"/>
    <property type="match status" value="1"/>
</dbReference>
<dbReference type="GO" id="GO:0004722">
    <property type="term" value="F:protein serine/threonine phosphatase activity"/>
    <property type="evidence" value="ECO:0007669"/>
    <property type="project" value="UniProtKB-EC"/>
</dbReference>
<evidence type="ECO:0000256" key="8">
    <source>
        <dbReference type="ARBA" id="ARBA00022912"/>
    </source>
</evidence>
<evidence type="ECO:0000256" key="12">
    <source>
        <dbReference type="RuleBase" id="RU003465"/>
    </source>
</evidence>
<evidence type="ECO:0000256" key="3">
    <source>
        <dbReference type="ARBA" id="ARBA00006702"/>
    </source>
</evidence>
<keyword evidence="8 12" id="KW-0904">Protein phosphatase</keyword>
<dbReference type="PANTHER" id="PTHR13832:SF620">
    <property type="entry name" value="PROTEIN PHOSPHATASE 2C 13-RELATED"/>
    <property type="match status" value="1"/>
</dbReference>
<comment type="similarity">
    <text evidence="3 12">Belongs to the PP2C family.</text>
</comment>
<dbReference type="SMART" id="SM00332">
    <property type="entry name" value="PP2Cc"/>
    <property type="match status" value="1"/>
</dbReference>
<reference evidence="14" key="1">
    <citation type="submission" date="2020-03" db="EMBL/GenBank/DDBJ databases">
        <title>Castanea mollissima Vanexum genome sequencing.</title>
        <authorList>
            <person name="Staton M."/>
        </authorList>
    </citation>
    <scope>NUCLEOTIDE SEQUENCE</scope>
    <source>
        <tissue evidence="14">Leaf</tissue>
    </source>
</reference>
<dbReference type="AlphaFoldDB" id="A0A8J4VTZ1"/>
<evidence type="ECO:0000256" key="6">
    <source>
        <dbReference type="ARBA" id="ARBA00022801"/>
    </source>
</evidence>
<keyword evidence="7" id="KW-0460">Magnesium</keyword>